<dbReference type="InterPro" id="IPR000683">
    <property type="entry name" value="Gfo/Idh/MocA-like_OxRdtase_N"/>
</dbReference>
<dbReference type="GO" id="GO:0000166">
    <property type="term" value="F:nucleotide binding"/>
    <property type="evidence" value="ECO:0007669"/>
    <property type="project" value="InterPro"/>
</dbReference>
<keyword evidence="1" id="KW-0732">Signal</keyword>
<dbReference type="InterPro" id="IPR051317">
    <property type="entry name" value="Gfo/Idh/MocA_oxidoreduct"/>
</dbReference>
<evidence type="ECO:0000313" key="5">
    <source>
        <dbReference type="Proteomes" id="UP000275281"/>
    </source>
</evidence>
<name>A0A3N5Y1E2_9ALTE</name>
<feature type="domain" description="Gfo/Idh/MocA-like oxidoreductase N-terminal" evidence="2">
    <location>
        <begin position="8"/>
        <end position="137"/>
    </location>
</feature>
<dbReference type="InterPro" id="IPR036291">
    <property type="entry name" value="NAD(P)-bd_dom_sf"/>
</dbReference>
<evidence type="ECO:0000313" key="4">
    <source>
        <dbReference type="EMBL" id="RPJ66783.1"/>
    </source>
</evidence>
<reference evidence="4 5" key="1">
    <citation type="submission" date="2018-11" db="EMBL/GenBank/DDBJ databases">
        <authorList>
            <person name="Ye M.-Q."/>
            <person name="Du Z.-J."/>
        </authorList>
    </citation>
    <scope>NUCLEOTIDE SEQUENCE [LARGE SCALE GENOMIC DNA]</scope>
    <source>
        <strain evidence="4 5">U0105</strain>
    </source>
</reference>
<dbReference type="InterPro" id="IPR055170">
    <property type="entry name" value="GFO_IDH_MocA-like_dom"/>
</dbReference>
<dbReference type="SUPFAM" id="SSF51735">
    <property type="entry name" value="NAD(P)-binding Rossmann-fold domains"/>
    <property type="match status" value="1"/>
</dbReference>
<keyword evidence="5" id="KW-1185">Reference proteome</keyword>
<evidence type="ECO:0000259" key="3">
    <source>
        <dbReference type="Pfam" id="PF22725"/>
    </source>
</evidence>
<gene>
    <name evidence="4" type="ORF">DRW07_11955</name>
</gene>
<accession>A0A3N5Y1E2</accession>
<dbReference type="Gene3D" id="3.30.360.10">
    <property type="entry name" value="Dihydrodipicolinate Reductase, domain 2"/>
    <property type="match status" value="1"/>
</dbReference>
<organism evidence="4 5">
    <name type="scientific">Alteromonas sediminis</name>
    <dbReference type="NCBI Taxonomy" id="2259342"/>
    <lineage>
        <taxon>Bacteria</taxon>
        <taxon>Pseudomonadati</taxon>
        <taxon>Pseudomonadota</taxon>
        <taxon>Gammaproteobacteria</taxon>
        <taxon>Alteromonadales</taxon>
        <taxon>Alteromonadaceae</taxon>
        <taxon>Alteromonas/Salinimonas group</taxon>
        <taxon>Alteromonas</taxon>
    </lineage>
</organism>
<dbReference type="EMBL" id="RPOK01000003">
    <property type="protein sequence ID" value="RPJ66783.1"/>
    <property type="molecule type" value="Genomic_DNA"/>
</dbReference>
<dbReference type="Pfam" id="PF01408">
    <property type="entry name" value="GFO_IDH_MocA"/>
    <property type="match status" value="1"/>
</dbReference>
<dbReference type="OrthoDB" id="9801953at2"/>
<dbReference type="RefSeq" id="WP_124028139.1">
    <property type="nucleotide sequence ID" value="NZ_JBHRSN010000006.1"/>
</dbReference>
<dbReference type="Gene3D" id="3.40.50.720">
    <property type="entry name" value="NAD(P)-binding Rossmann-like Domain"/>
    <property type="match status" value="1"/>
</dbReference>
<evidence type="ECO:0000259" key="2">
    <source>
        <dbReference type="Pfam" id="PF01408"/>
    </source>
</evidence>
<sequence>MSEKRKVKMGMIGGGQGAFIGQVHRIAAAMDSEIELVCGAFSSDPEKSILSGKALYLDPSRCYPDFNQMLQGEAALPASERMEFVAIVTPNHLHYEAAKCCLEAGFHVLCDKPATFSLKEAIALKNVVHESGKLFGLTHTYLGYPMVKRAKELVAQGELGTIRKIMVEYQQGWLSQKEDEDSKQAAWRLDPAKAGISCCMGDIGVHAANLAEYVSGEKITALCADLGTVVDGRRLDDDGAVFLRFSNKIRGTLLASQIAIGEENNLTLRLYGDKASLHWQQEEPNTLIIKRHNASSTIERSGIGEGSSFVTDAMRVPAGHPEGYIEAFANLYRDFAHNVKISRNGTLTASKFVPGIEDALRGMAFIEHVVAADRSDTKWHDLVTTHSPFKDIT</sequence>
<feature type="domain" description="GFO/IDH/MocA-like oxidoreductase" evidence="3">
    <location>
        <begin position="148"/>
        <end position="277"/>
    </location>
</feature>
<dbReference type="Pfam" id="PF22725">
    <property type="entry name" value="GFO_IDH_MocA_C3"/>
    <property type="match status" value="1"/>
</dbReference>
<dbReference type="PANTHER" id="PTHR43708">
    <property type="entry name" value="CONSERVED EXPRESSED OXIDOREDUCTASE (EUROFUNG)"/>
    <property type="match status" value="1"/>
</dbReference>
<comment type="caution">
    <text evidence="4">The sequence shown here is derived from an EMBL/GenBank/DDBJ whole genome shotgun (WGS) entry which is preliminary data.</text>
</comment>
<proteinExistence type="predicted"/>
<dbReference type="Proteomes" id="UP000275281">
    <property type="component" value="Unassembled WGS sequence"/>
</dbReference>
<dbReference type="AlphaFoldDB" id="A0A3N5Y1E2"/>
<dbReference type="SUPFAM" id="SSF55347">
    <property type="entry name" value="Glyceraldehyde-3-phosphate dehydrogenase-like, C-terminal domain"/>
    <property type="match status" value="1"/>
</dbReference>
<protein>
    <submittedName>
        <fullName evidence="4">Gfo/Idh/MocA family oxidoreductase</fullName>
    </submittedName>
</protein>
<dbReference type="PANTHER" id="PTHR43708:SF3">
    <property type="entry name" value="OXIDOREDUCTASE"/>
    <property type="match status" value="1"/>
</dbReference>
<evidence type="ECO:0000256" key="1">
    <source>
        <dbReference type="ARBA" id="ARBA00022729"/>
    </source>
</evidence>